<dbReference type="Gene3D" id="3.20.80.10">
    <property type="entry name" value="Regulatory factor, effector binding domain"/>
    <property type="match status" value="1"/>
</dbReference>
<evidence type="ECO:0000313" key="3">
    <source>
        <dbReference type="Proteomes" id="UP000683507"/>
    </source>
</evidence>
<accession>A0A916JNR7</accession>
<name>A0A916JNR7_9FLAO</name>
<feature type="domain" description="AraC effector-binding" evidence="1">
    <location>
        <begin position="3"/>
        <end position="158"/>
    </location>
</feature>
<organism evidence="2 3">
    <name type="scientific">Parvicella tangerina</name>
    <dbReference type="NCBI Taxonomy" id="2829795"/>
    <lineage>
        <taxon>Bacteria</taxon>
        <taxon>Pseudomonadati</taxon>
        <taxon>Bacteroidota</taxon>
        <taxon>Flavobacteriia</taxon>
        <taxon>Flavobacteriales</taxon>
        <taxon>Parvicellaceae</taxon>
        <taxon>Parvicella</taxon>
    </lineage>
</organism>
<keyword evidence="3" id="KW-1185">Reference proteome</keyword>
<dbReference type="InterPro" id="IPR010499">
    <property type="entry name" value="AraC_E-bd"/>
</dbReference>
<gene>
    <name evidence="2" type="ORF">CRYO30217_02337</name>
</gene>
<proteinExistence type="predicted"/>
<dbReference type="PANTHER" id="PTHR36444:SF2">
    <property type="entry name" value="TRANSCRIPTIONAL REGULATOR PROTEIN YOBU-RELATED"/>
    <property type="match status" value="1"/>
</dbReference>
<dbReference type="Proteomes" id="UP000683507">
    <property type="component" value="Chromosome"/>
</dbReference>
<evidence type="ECO:0000259" key="1">
    <source>
        <dbReference type="SMART" id="SM00871"/>
    </source>
</evidence>
<dbReference type="SMART" id="SM00871">
    <property type="entry name" value="AraC_E_bind"/>
    <property type="match status" value="1"/>
</dbReference>
<dbReference type="SUPFAM" id="SSF55136">
    <property type="entry name" value="Probable bacterial effector-binding domain"/>
    <property type="match status" value="1"/>
</dbReference>
<dbReference type="PANTHER" id="PTHR36444">
    <property type="entry name" value="TRANSCRIPTIONAL REGULATOR PROTEIN YOBU-RELATED"/>
    <property type="match status" value="1"/>
</dbReference>
<protein>
    <recommendedName>
        <fullName evidence="1">AraC effector-binding domain-containing protein</fullName>
    </recommendedName>
</protein>
<dbReference type="AlphaFoldDB" id="A0A916JNR7"/>
<reference evidence="2" key="1">
    <citation type="submission" date="2021-04" db="EMBL/GenBank/DDBJ databases">
        <authorList>
            <person name="Rodrigo-Torres L."/>
            <person name="Arahal R. D."/>
            <person name="Lucena T."/>
        </authorList>
    </citation>
    <scope>NUCLEOTIDE SEQUENCE</scope>
    <source>
        <strain evidence="2">AS29M-1</strain>
    </source>
</reference>
<dbReference type="Pfam" id="PF14526">
    <property type="entry name" value="Cass2"/>
    <property type="match status" value="1"/>
</dbReference>
<dbReference type="InterPro" id="IPR029441">
    <property type="entry name" value="Cass2"/>
</dbReference>
<dbReference type="KEGG" id="ptan:CRYO30217_02337"/>
<dbReference type="InterPro" id="IPR011256">
    <property type="entry name" value="Reg_factor_effector_dom_sf"/>
</dbReference>
<evidence type="ECO:0000313" key="2">
    <source>
        <dbReference type="EMBL" id="CAG5083949.1"/>
    </source>
</evidence>
<dbReference type="EMBL" id="OU015584">
    <property type="protein sequence ID" value="CAG5083949.1"/>
    <property type="molecule type" value="Genomic_DNA"/>
</dbReference>
<sequence length="160" mass="18642">MQLQPNIKTLAPKKLIGKKVKMSLVDFKVTELWKSFLPKKTEIKNNLSTDLISLSVYAPEHFKNFSPTNQFDKWAAVEVEDFSSVPDGLETLDLPGGLYAVFHYKGLNTDNRIFRYIYSEWIPQSSFELDDRPHFEILGEKYKNNDPNSEEEIWIPIKEK</sequence>
<dbReference type="InterPro" id="IPR053182">
    <property type="entry name" value="YobU-like_regulator"/>
</dbReference>
<dbReference type="RefSeq" id="WP_258542568.1">
    <property type="nucleotide sequence ID" value="NZ_OU015584.1"/>
</dbReference>